<evidence type="ECO:0000259" key="11">
    <source>
        <dbReference type="Pfam" id="PF00365"/>
    </source>
</evidence>
<dbReference type="EMBL" id="APJX01000002">
    <property type="protein sequence ID" value="EMS80564.1"/>
    <property type="molecule type" value="Genomic_DNA"/>
</dbReference>
<evidence type="ECO:0000256" key="7">
    <source>
        <dbReference type="ARBA" id="ARBA00022777"/>
    </source>
</evidence>
<dbReference type="PROSITE" id="PS00433">
    <property type="entry name" value="PHOSPHOFRUCTOKINASE"/>
    <property type="match status" value="1"/>
</dbReference>
<comment type="caution">
    <text evidence="12">The sequence shown here is derived from an EMBL/GenBank/DDBJ whole genome shotgun (WGS) entry which is preliminary data.</text>
</comment>
<comment type="cofactor">
    <cofactor evidence="1 10">
        <name>Mg(2+)</name>
        <dbReference type="ChEBI" id="CHEBI:18420"/>
    </cofactor>
</comment>
<dbReference type="PANTHER" id="PTHR13697:SF52">
    <property type="entry name" value="ATP-DEPENDENT 6-PHOSPHOFRUCTOKINASE 3"/>
    <property type="match status" value="1"/>
</dbReference>
<dbReference type="InterPro" id="IPR000023">
    <property type="entry name" value="Phosphofructokinase_dom"/>
</dbReference>
<comment type="catalytic activity">
    <reaction evidence="10">
        <text>beta-D-fructose 6-phosphate + ATP = beta-D-fructose 1,6-bisphosphate + ADP + H(+)</text>
        <dbReference type="Rhea" id="RHEA:16109"/>
        <dbReference type="ChEBI" id="CHEBI:15378"/>
        <dbReference type="ChEBI" id="CHEBI:30616"/>
        <dbReference type="ChEBI" id="CHEBI:32966"/>
        <dbReference type="ChEBI" id="CHEBI:57634"/>
        <dbReference type="ChEBI" id="CHEBI:456216"/>
        <dbReference type="EC" id="2.7.1.11"/>
    </reaction>
</comment>
<dbReference type="GO" id="GO:0016208">
    <property type="term" value="F:AMP binding"/>
    <property type="evidence" value="ECO:0007669"/>
    <property type="project" value="TreeGrafter"/>
</dbReference>
<evidence type="ECO:0000256" key="2">
    <source>
        <dbReference type="ARBA" id="ARBA00004496"/>
    </source>
</evidence>
<keyword evidence="4 10" id="KW-0963">Cytoplasm</keyword>
<comment type="function">
    <text evidence="10">Catalyzes the phosphorylation of D-fructose 6-phosphate to fructose 1,6-bisphosphate by ATP, the first committing step of glycolysis.</text>
</comment>
<dbReference type="OrthoDB" id="9802503at2"/>
<dbReference type="InterPro" id="IPR015912">
    <property type="entry name" value="Phosphofructokinase_CS"/>
</dbReference>
<dbReference type="EC" id="2.7.1.11" evidence="10"/>
<keyword evidence="9 10" id="KW-0324">Glycolysis</keyword>
<feature type="domain" description="Phosphofructokinase" evidence="11">
    <location>
        <begin position="9"/>
        <end position="315"/>
    </location>
</feature>
<evidence type="ECO:0000256" key="6">
    <source>
        <dbReference type="ARBA" id="ARBA00022723"/>
    </source>
</evidence>
<keyword evidence="13" id="KW-1185">Reference proteome</keyword>
<evidence type="ECO:0000256" key="4">
    <source>
        <dbReference type="ARBA" id="ARBA00022490"/>
    </source>
</evidence>
<keyword evidence="5 10" id="KW-0808">Transferase</keyword>
<evidence type="ECO:0000256" key="5">
    <source>
        <dbReference type="ARBA" id="ARBA00022679"/>
    </source>
</evidence>
<comment type="caution">
    <text evidence="10">Lacks conserved residue(s) required for the propagation of feature annotation.</text>
</comment>
<dbReference type="InterPro" id="IPR012829">
    <property type="entry name" value="Phosphofructokinase_III"/>
</dbReference>
<evidence type="ECO:0000313" key="13">
    <source>
        <dbReference type="Proteomes" id="UP000014216"/>
    </source>
</evidence>
<feature type="binding site" description="in other chain" evidence="10">
    <location>
        <position position="240"/>
    </location>
    <ligand>
        <name>substrate</name>
        <note>ligand shared between dimeric partners</note>
    </ligand>
</feature>
<dbReference type="HAMAP" id="MF_01976">
    <property type="entry name" value="Phosphofructokinase_III"/>
    <property type="match status" value="1"/>
</dbReference>
<feature type="binding site" evidence="10">
    <location>
        <position position="283"/>
    </location>
    <ligand>
        <name>substrate</name>
        <note>ligand shared between dimeric partners</note>
    </ligand>
</feature>
<reference evidence="12 13" key="1">
    <citation type="journal article" date="2013" name="Genome Announc.">
        <title>Draft Genome Sequence of Desulfotignum phosphitoxidans DSM 13687 Strain FiPS-3.</title>
        <authorList>
            <person name="Poehlein A."/>
            <person name="Daniel R."/>
            <person name="Simeonova D.D."/>
        </authorList>
    </citation>
    <scope>NUCLEOTIDE SEQUENCE [LARGE SCALE GENOMIC DNA]</scope>
    <source>
        <strain evidence="12 13">DSM 13687</strain>
    </source>
</reference>
<feature type="binding site" description="in other chain" evidence="10">
    <location>
        <begin position="289"/>
        <end position="292"/>
    </location>
    <ligand>
        <name>substrate</name>
        <note>ligand shared between dimeric partners</note>
    </ligand>
</feature>
<dbReference type="InterPro" id="IPR035966">
    <property type="entry name" value="PKF_sf"/>
</dbReference>
<evidence type="ECO:0000256" key="8">
    <source>
        <dbReference type="ARBA" id="ARBA00022842"/>
    </source>
</evidence>
<evidence type="ECO:0000313" key="12">
    <source>
        <dbReference type="EMBL" id="EMS80564.1"/>
    </source>
</evidence>
<feature type="binding site" evidence="10">
    <location>
        <position position="180"/>
    </location>
    <ligand>
        <name>substrate</name>
        <note>ligand shared between dimeric partners</note>
    </ligand>
</feature>
<dbReference type="FunFam" id="3.40.50.460:FF:000002">
    <property type="entry name" value="ATP-dependent 6-phosphofructokinase"/>
    <property type="match status" value="1"/>
</dbReference>
<dbReference type="UniPathway" id="UPA00109">
    <property type="reaction ID" value="UER00182"/>
</dbReference>
<accession>S0G4L1</accession>
<evidence type="ECO:0000256" key="1">
    <source>
        <dbReference type="ARBA" id="ARBA00001946"/>
    </source>
</evidence>
<gene>
    <name evidence="10 12" type="primary">pfkA</name>
    <name evidence="12" type="ORF">Dpo_2c02570</name>
</gene>
<keyword evidence="10" id="KW-0067">ATP-binding</keyword>
<feature type="binding site" evidence="10">
    <location>
        <begin position="120"/>
        <end position="123"/>
    </location>
    <ligand>
        <name>ATP</name>
        <dbReference type="ChEBI" id="CHEBI:30616"/>
    </ligand>
</feature>
<dbReference type="Pfam" id="PF00365">
    <property type="entry name" value="PFK"/>
    <property type="match status" value="1"/>
</dbReference>
<comment type="pathway">
    <text evidence="3 10">Carbohydrate degradation; glycolysis; D-glyceraldehyde 3-phosphate and glycerone phosphate from D-glucose: step 3/4.</text>
</comment>
<name>S0G4L1_9BACT</name>
<feature type="binding site" evidence="10">
    <location>
        <position position="121"/>
    </location>
    <ligand>
        <name>Mg(2+)</name>
        <dbReference type="ChEBI" id="CHEBI:18420"/>
        <note>catalytic</note>
    </ligand>
</feature>
<dbReference type="GO" id="GO:0042802">
    <property type="term" value="F:identical protein binding"/>
    <property type="evidence" value="ECO:0007669"/>
    <property type="project" value="TreeGrafter"/>
</dbReference>
<dbReference type="PRINTS" id="PR00476">
    <property type="entry name" value="PHFRCTKINASE"/>
</dbReference>
<dbReference type="Proteomes" id="UP000014216">
    <property type="component" value="Unassembled WGS sequence"/>
</dbReference>
<keyword evidence="8 10" id="KW-0460">Magnesium</keyword>
<dbReference type="GO" id="GO:0047334">
    <property type="term" value="F:diphosphate-fructose-6-phosphate 1-phosphotransferase activity"/>
    <property type="evidence" value="ECO:0007669"/>
    <property type="project" value="InterPro"/>
</dbReference>
<evidence type="ECO:0000256" key="3">
    <source>
        <dbReference type="ARBA" id="ARBA00004679"/>
    </source>
</evidence>
<feature type="site" description="Important for substrate specificity; cannot use PPi as phosphoryl donor" evidence="10">
    <location>
        <position position="122"/>
    </location>
</feature>
<dbReference type="GO" id="GO:0048029">
    <property type="term" value="F:monosaccharide binding"/>
    <property type="evidence" value="ECO:0007669"/>
    <property type="project" value="TreeGrafter"/>
</dbReference>
<dbReference type="GO" id="GO:0030388">
    <property type="term" value="P:fructose 1,6-bisphosphate metabolic process"/>
    <property type="evidence" value="ECO:0007669"/>
    <property type="project" value="TreeGrafter"/>
</dbReference>
<comment type="similarity">
    <text evidence="10">Belongs to the phosphofructokinase type A (PFKA) family. Mixed-substrate PFK group III subfamily.</text>
</comment>
<dbReference type="GO" id="GO:0005524">
    <property type="term" value="F:ATP binding"/>
    <property type="evidence" value="ECO:0007669"/>
    <property type="project" value="UniProtKB-KW"/>
</dbReference>
<feature type="binding site" description="in other chain" evidence="10">
    <location>
        <begin position="143"/>
        <end position="145"/>
    </location>
    <ligand>
        <name>substrate</name>
        <note>ligand shared between dimeric partners</note>
    </ligand>
</feature>
<sequence>MNTTHKKKKIGIVTGGGDCPGLNAVIRAIVKAAALQGWESIGIHGGYDGLLTPMKTRPLSIKDMDGLLVRGGTILGTASSGPFSAKTGQGKTRQIDSSILAQAKTNFDRLGLSALVAIGGDGTLTVALQMHEHGWPVVGVPKTIDNDLDATLMTFGFDTAVSCAVDALDRLHSTAQSHDRVMVLEVMGRYAGWIAAQAGLAGGADVILIPEFPFNYDAVCRKINARETEGKLFTLVIVAEGASPAGQDLIAGFANHTDREIRLGGIGEQVAEEIQSRTGKESRCVVLGHLQRGGTPTQFDRQLCTRFGVYAVQMIARNQFGMMAALTGTGIAPVFLADAVDRIRTVPREGELVMTARALGISFGDG</sequence>
<keyword evidence="6 10" id="KW-0479">Metal-binding</keyword>
<dbReference type="PATRIC" id="fig|1286635.3.peg.1230"/>
<dbReference type="SUPFAM" id="SSF53784">
    <property type="entry name" value="Phosphofructokinase"/>
    <property type="match status" value="1"/>
</dbReference>
<keyword evidence="10" id="KW-0547">Nucleotide-binding</keyword>
<dbReference type="PIRSF" id="PIRSF000532">
    <property type="entry name" value="ATP_PFK_prok"/>
    <property type="match status" value="1"/>
</dbReference>
<comment type="subunit">
    <text evidence="10">Homodimer or homotetramer.</text>
</comment>
<comment type="subcellular location">
    <subcellularLocation>
        <location evidence="2 10">Cytoplasm</location>
    </subcellularLocation>
</comment>
<dbReference type="GO" id="GO:0061621">
    <property type="term" value="P:canonical glycolysis"/>
    <property type="evidence" value="ECO:0007669"/>
    <property type="project" value="TreeGrafter"/>
</dbReference>
<dbReference type="AlphaFoldDB" id="S0G4L1"/>
<dbReference type="GO" id="GO:0003872">
    <property type="term" value="F:6-phosphofructokinase activity"/>
    <property type="evidence" value="ECO:0007669"/>
    <property type="project" value="UniProtKB-UniRule"/>
</dbReference>
<feature type="binding site" description="in other chain" evidence="10">
    <location>
        <begin position="187"/>
        <end position="189"/>
    </location>
    <ligand>
        <name>substrate</name>
        <note>ligand shared between dimeric partners</note>
    </ligand>
</feature>
<evidence type="ECO:0000256" key="9">
    <source>
        <dbReference type="ARBA" id="ARBA00023152"/>
    </source>
</evidence>
<dbReference type="Gene3D" id="3.40.50.460">
    <property type="entry name" value="Phosphofructokinase domain"/>
    <property type="match status" value="1"/>
</dbReference>
<evidence type="ECO:0000256" key="10">
    <source>
        <dbReference type="HAMAP-Rule" id="MF_01976"/>
    </source>
</evidence>
<dbReference type="Gene3D" id="3.40.50.450">
    <property type="match status" value="1"/>
</dbReference>
<feature type="binding site" evidence="10">
    <location>
        <position position="17"/>
    </location>
    <ligand>
        <name>ATP</name>
        <dbReference type="ChEBI" id="CHEBI:30616"/>
    </ligand>
</feature>
<dbReference type="PANTHER" id="PTHR13697">
    <property type="entry name" value="PHOSPHOFRUCTOKINASE"/>
    <property type="match status" value="1"/>
</dbReference>
<organism evidence="12 13">
    <name type="scientific">Desulfotignum phosphitoxidans DSM 13687</name>
    <dbReference type="NCBI Taxonomy" id="1286635"/>
    <lineage>
        <taxon>Bacteria</taxon>
        <taxon>Pseudomonadati</taxon>
        <taxon>Thermodesulfobacteriota</taxon>
        <taxon>Desulfobacteria</taxon>
        <taxon>Desulfobacterales</taxon>
        <taxon>Desulfobacteraceae</taxon>
        <taxon>Desulfotignum</taxon>
    </lineage>
</organism>
<dbReference type="NCBIfam" id="NF002872">
    <property type="entry name" value="PRK03202.1"/>
    <property type="match status" value="1"/>
</dbReference>
<dbReference type="GO" id="GO:0046872">
    <property type="term" value="F:metal ion binding"/>
    <property type="evidence" value="ECO:0007669"/>
    <property type="project" value="UniProtKB-KW"/>
</dbReference>
<dbReference type="GO" id="GO:0005945">
    <property type="term" value="C:6-phosphofructokinase complex"/>
    <property type="evidence" value="ECO:0007669"/>
    <property type="project" value="TreeGrafter"/>
</dbReference>
<keyword evidence="7 10" id="KW-0418">Kinase</keyword>
<dbReference type="RefSeq" id="WP_006964826.1">
    <property type="nucleotide sequence ID" value="NZ_APJX01000002.1"/>
</dbReference>
<dbReference type="InterPro" id="IPR022953">
    <property type="entry name" value="ATP_PFK"/>
</dbReference>
<dbReference type="InterPro" id="IPR012003">
    <property type="entry name" value="ATP_PFK_prok-type"/>
</dbReference>
<feature type="active site" description="Proton acceptor" evidence="10">
    <location>
        <position position="145"/>
    </location>
</feature>
<dbReference type="GO" id="GO:0006002">
    <property type="term" value="P:fructose 6-phosphate metabolic process"/>
    <property type="evidence" value="ECO:0007669"/>
    <property type="project" value="InterPro"/>
</dbReference>
<proteinExistence type="inferred from homology"/>
<protein>
    <recommendedName>
        <fullName evidence="10">ATP-dependent 6-phosphofructokinase</fullName>
        <shortName evidence="10">ATP-PFK</shortName>
        <shortName evidence="10">Phosphofructokinase</shortName>
        <ecNumber evidence="10">2.7.1.11</ecNumber>
    </recommendedName>
    <alternativeName>
        <fullName evidence="10">Phosphohexokinase</fullName>
    </alternativeName>
</protein>
<dbReference type="GO" id="GO:0070095">
    <property type="term" value="F:fructose-6-phosphate binding"/>
    <property type="evidence" value="ECO:0007669"/>
    <property type="project" value="TreeGrafter"/>
</dbReference>